<feature type="transmembrane region" description="Helical" evidence="6">
    <location>
        <begin position="70"/>
        <end position="88"/>
    </location>
</feature>
<keyword evidence="5 6" id="KW-0472">Membrane</keyword>
<sequence length="333" mass="37286">MFYLLYCLAPLLLALGEPASEGRSFRIDFSVALGFVGLSMLALQFVLVARFKFVAAPFCIDVLLKFHIQITFVALAFVVAHPILLFVADTRYLALLNPVTAPWRARFAVLSVIALLVLIWLPMWRKRLRLRYEAWKLTHGLIAVAVVLFGLLHASLVGYFVTGTFRHLLFEGYIGVLIFLLVWVRLISPLMRLRRPWQVVEVVAEHGEATTWVVAPVGHEGFRFNPGQFEWIAIGRSPFSIKQHPFSFSSAADTRPGGTVSMTIKAAGDFTQTVSQVTPGTRVYVEGPHGVFSMEHRQAPGYVFIAGGVGVTPMYSMLLTKFERDDVWPVTLF</sequence>
<evidence type="ECO:0000256" key="1">
    <source>
        <dbReference type="ARBA" id="ARBA00004141"/>
    </source>
</evidence>
<reference evidence="8 9" key="1">
    <citation type="submission" date="2018-05" db="EMBL/GenBank/DDBJ databases">
        <title>Genetic diversity of glacier-inhabiting Cryobacterium bacteria in China and description of Cryobacterium mengkeensis sp. nov. and Arthrobacter glacialis sp. nov.</title>
        <authorList>
            <person name="Liu Q."/>
            <person name="Xin Y.-H."/>
        </authorList>
    </citation>
    <scope>NUCLEOTIDE SEQUENCE [LARGE SCALE GENOMIC DNA]</scope>
    <source>
        <strain evidence="8 9">LI2</strain>
    </source>
</reference>
<comment type="subcellular location">
    <subcellularLocation>
        <location evidence="1">Membrane</location>
        <topology evidence="1">Multi-pass membrane protein</topology>
    </subcellularLocation>
</comment>
<feature type="transmembrane region" description="Helical" evidence="6">
    <location>
        <begin position="103"/>
        <end position="121"/>
    </location>
</feature>
<dbReference type="PANTHER" id="PTHR11972">
    <property type="entry name" value="NADPH OXIDASE"/>
    <property type="match status" value="1"/>
</dbReference>
<proteinExistence type="predicted"/>
<comment type="caution">
    <text evidence="8">The sequence shown here is derived from an EMBL/GenBank/DDBJ whole genome shotgun (WGS) entry which is preliminary data.</text>
</comment>
<dbReference type="InterPro" id="IPR013130">
    <property type="entry name" value="Fe3_Rdtase_TM_dom"/>
</dbReference>
<keyword evidence="9" id="KW-1185">Reference proteome</keyword>
<gene>
    <name evidence="8" type="ORF">CVV68_04425</name>
</gene>
<feature type="transmembrane region" description="Helical" evidence="6">
    <location>
        <begin position="141"/>
        <end position="162"/>
    </location>
</feature>
<feature type="transmembrane region" description="Helical" evidence="6">
    <location>
        <begin position="168"/>
        <end position="187"/>
    </location>
</feature>
<evidence type="ECO:0000259" key="7">
    <source>
        <dbReference type="PROSITE" id="PS51384"/>
    </source>
</evidence>
<name>A0A2V5LBL6_9MICC</name>
<feature type="transmembrane region" description="Helical" evidence="6">
    <location>
        <begin position="29"/>
        <end position="49"/>
    </location>
</feature>
<evidence type="ECO:0000313" key="8">
    <source>
        <dbReference type="EMBL" id="PYI69041.1"/>
    </source>
</evidence>
<evidence type="ECO:0000256" key="3">
    <source>
        <dbReference type="ARBA" id="ARBA00022989"/>
    </source>
</evidence>
<dbReference type="GO" id="GO:0005886">
    <property type="term" value="C:plasma membrane"/>
    <property type="evidence" value="ECO:0007669"/>
    <property type="project" value="TreeGrafter"/>
</dbReference>
<dbReference type="PANTHER" id="PTHR11972:SF69">
    <property type="entry name" value="FERRIC REDUCTION OXIDASE 6-RELATED"/>
    <property type="match status" value="1"/>
</dbReference>
<dbReference type="GO" id="GO:0016175">
    <property type="term" value="F:superoxide-generating NAD(P)H oxidase activity"/>
    <property type="evidence" value="ECO:0007669"/>
    <property type="project" value="TreeGrafter"/>
</dbReference>
<dbReference type="SUPFAM" id="SSF52343">
    <property type="entry name" value="Ferredoxin reductase-like, C-terminal NADP-linked domain"/>
    <property type="match status" value="1"/>
</dbReference>
<accession>A0A2V5LBL6</accession>
<keyword evidence="4" id="KW-0560">Oxidoreductase</keyword>
<evidence type="ECO:0000313" key="9">
    <source>
        <dbReference type="Proteomes" id="UP000247832"/>
    </source>
</evidence>
<dbReference type="Proteomes" id="UP000247832">
    <property type="component" value="Unassembled WGS sequence"/>
</dbReference>
<dbReference type="Pfam" id="PF08022">
    <property type="entry name" value="FAD_binding_8"/>
    <property type="match status" value="1"/>
</dbReference>
<dbReference type="Gene3D" id="2.40.30.10">
    <property type="entry name" value="Translation factors"/>
    <property type="match status" value="1"/>
</dbReference>
<keyword evidence="3 6" id="KW-1133">Transmembrane helix</keyword>
<organism evidence="8 9">
    <name type="scientific">Arthrobacter livingstonensis</name>
    <dbReference type="NCBI Taxonomy" id="670078"/>
    <lineage>
        <taxon>Bacteria</taxon>
        <taxon>Bacillati</taxon>
        <taxon>Actinomycetota</taxon>
        <taxon>Actinomycetes</taxon>
        <taxon>Micrococcales</taxon>
        <taxon>Micrococcaceae</taxon>
        <taxon>Arthrobacter</taxon>
    </lineage>
</organism>
<dbReference type="Pfam" id="PF01794">
    <property type="entry name" value="Ferric_reduct"/>
    <property type="match status" value="1"/>
</dbReference>
<dbReference type="Gene3D" id="3.40.50.80">
    <property type="entry name" value="Nucleotide-binding domain of ferredoxin-NADP reductase (FNR) module"/>
    <property type="match status" value="1"/>
</dbReference>
<dbReference type="PROSITE" id="PS51384">
    <property type="entry name" value="FAD_FR"/>
    <property type="match status" value="1"/>
</dbReference>
<dbReference type="InterPro" id="IPR013112">
    <property type="entry name" value="FAD-bd_8"/>
</dbReference>
<dbReference type="EMBL" id="QJVD01000003">
    <property type="protein sequence ID" value="PYI69041.1"/>
    <property type="molecule type" value="Genomic_DNA"/>
</dbReference>
<dbReference type="InterPro" id="IPR017927">
    <property type="entry name" value="FAD-bd_FR_type"/>
</dbReference>
<dbReference type="AlphaFoldDB" id="A0A2V5LBL6"/>
<evidence type="ECO:0000256" key="2">
    <source>
        <dbReference type="ARBA" id="ARBA00022692"/>
    </source>
</evidence>
<feature type="domain" description="FAD-binding FR-type" evidence="7">
    <location>
        <begin position="192"/>
        <end position="295"/>
    </location>
</feature>
<dbReference type="PRINTS" id="PR00410">
    <property type="entry name" value="PHEHYDRXLASE"/>
</dbReference>
<dbReference type="SUPFAM" id="SSF63380">
    <property type="entry name" value="Riboflavin synthase domain-like"/>
    <property type="match status" value="1"/>
</dbReference>
<evidence type="ECO:0000256" key="6">
    <source>
        <dbReference type="SAM" id="Phobius"/>
    </source>
</evidence>
<keyword evidence="2 6" id="KW-0812">Transmembrane</keyword>
<evidence type="ECO:0000256" key="5">
    <source>
        <dbReference type="ARBA" id="ARBA00023136"/>
    </source>
</evidence>
<protein>
    <submittedName>
        <fullName evidence="8">Oxidoreductase</fullName>
    </submittedName>
</protein>
<dbReference type="InterPro" id="IPR017938">
    <property type="entry name" value="Riboflavin_synthase-like_b-brl"/>
</dbReference>
<dbReference type="InterPro" id="IPR050369">
    <property type="entry name" value="RBOH/FRE"/>
</dbReference>
<dbReference type="InterPro" id="IPR039261">
    <property type="entry name" value="FNR_nucleotide-bd"/>
</dbReference>
<evidence type="ECO:0000256" key="4">
    <source>
        <dbReference type="ARBA" id="ARBA00023002"/>
    </source>
</evidence>